<reference evidence="1 2" key="1">
    <citation type="submission" date="2024-04" db="EMBL/GenBank/DDBJ databases">
        <title>Tritrichomonas musculus Genome.</title>
        <authorList>
            <person name="Alves-Ferreira E."/>
            <person name="Grigg M."/>
            <person name="Lorenzi H."/>
            <person name="Galac M."/>
        </authorList>
    </citation>
    <scope>NUCLEOTIDE SEQUENCE [LARGE SCALE GENOMIC DNA]</scope>
    <source>
        <strain evidence="1 2">EAF2021</strain>
    </source>
</reference>
<evidence type="ECO:0000313" key="2">
    <source>
        <dbReference type="Proteomes" id="UP001470230"/>
    </source>
</evidence>
<gene>
    <name evidence="1" type="ORF">M9Y10_011301</name>
</gene>
<evidence type="ECO:0000313" key="1">
    <source>
        <dbReference type="EMBL" id="KAK8863613.1"/>
    </source>
</evidence>
<comment type="caution">
    <text evidence="1">The sequence shown here is derived from an EMBL/GenBank/DDBJ whole genome shotgun (WGS) entry which is preliminary data.</text>
</comment>
<accession>A0ABR2IJ31</accession>
<dbReference type="EMBL" id="JAPFFF010000017">
    <property type="protein sequence ID" value="KAK8863613.1"/>
    <property type="molecule type" value="Genomic_DNA"/>
</dbReference>
<organism evidence="1 2">
    <name type="scientific">Tritrichomonas musculus</name>
    <dbReference type="NCBI Taxonomy" id="1915356"/>
    <lineage>
        <taxon>Eukaryota</taxon>
        <taxon>Metamonada</taxon>
        <taxon>Parabasalia</taxon>
        <taxon>Tritrichomonadida</taxon>
        <taxon>Tritrichomonadidae</taxon>
        <taxon>Tritrichomonas</taxon>
    </lineage>
</organism>
<dbReference type="Proteomes" id="UP001470230">
    <property type="component" value="Unassembled WGS sequence"/>
</dbReference>
<keyword evidence="2" id="KW-1185">Reference proteome</keyword>
<sequence length="876" mass="101571">MSLKKYYELESVVPDVPELLLEGCSQDSAFLREKIIQQQRFSLLMLLLRKNEYPISLLPSKDHFLNLIHSPPEESLSNVTPQQVQFISLLVDFVIKNPNILLKAIQFQYKNKKKSKPIAPSMSRSNSLANTTKSGLFNSNHSFSINSHGHNNNPGLNNSAKLTEHNKDLFDMLCFSTIPAFFGHFSSSEHLFYSFPFFCNLVGTLDEEIIDTVLIPYYCNGCTFRFIESVYAQFGKPFCHDVRLDSQQVQYDVLKKYIKPLLASITQSYPLLPHTHQFLLKFMQKRGRDKNRLLNFFINHFLMRQLLRYVNGTPFTLHFMQLKEFVILIRNDLTPFYSIMDVMNSPSFFEVPSAFTVFNDLYSQILLTPIDVHVMMAALAQVNELPKNVQMFKNQLYLKNLNLTPFWVKLYSKKSSQIDSSFNWRQLVFSFDGDKVFIKKKTEDITKQKSNVDFVSELENKISSNNKEVILNNDNSSDSNNAIATNKNDKVEISNADIENDEQVQAFERMYRQLKSHCEYDQMSCINFLLGNCFLLEDKMKSAAIKKNLGTIKYDMFFKYVVKKEMEDLVGRSRTFESYLVHSLALRNLKDWHLMVESSYITTIMPIMQENLEIKLKSKQIFNSISKQIQQHQHSQLSSSNDFNSNSNSTNLANSIENLISTSMGNNVNIPLIRQLLLMMIVQKFLHIILPNNMLKRLQNMEKMWITHLMQTRETIILPEPFRNSKGNQTTALMFNRRLWSAIEHLCSLKQVKFEWSLNLILDTLSQLDEINNAVSLLATNNDKDNSKTFINSQNENSVVQFALAFCDTPLLISRFVIINIFVVKQKSINNVMTNENKDLLLWSGLESSILKLLSKNEKLLTSFLAFQEELNFYQI</sequence>
<proteinExistence type="predicted"/>
<name>A0ABR2IJ31_9EUKA</name>
<protein>
    <submittedName>
        <fullName evidence="1">Uncharacterized protein</fullName>
    </submittedName>
</protein>